<evidence type="ECO:0000256" key="2">
    <source>
        <dbReference type="ARBA" id="ARBA00022475"/>
    </source>
</evidence>
<keyword evidence="18" id="KW-1185">Reference proteome</keyword>
<reference evidence="17 18" key="1">
    <citation type="submission" date="2016-10" db="EMBL/GenBank/DDBJ databases">
        <authorList>
            <person name="de Groot N.N."/>
        </authorList>
    </citation>
    <scope>NUCLEOTIDE SEQUENCE [LARGE SCALE GENOMIC DNA]</scope>
    <source>
        <strain evidence="17 18">DSM 18438</strain>
    </source>
</reference>
<evidence type="ECO:0000259" key="15">
    <source>
        <dbReference type="PROSITE" id="PS50112"/>
    </source>
</evidence>
<dbReference type="GO" id="GO:0007165">
    <property type="term" value="P:signal transduction"/>
    <property type="evidence" value="ECO:0007669"/>
    <property type="project" value="UniProtKB-KW"/>
</dbReference>
<evidence type="ECO:0000313" key="17">
    <source>
        <dbReference type="EMBL" id="SFC30110.1"/>
    </source>
</evidence>
<evidence type="ECO:0000256" key="11">
    <source>
        <dbReference type="PROSITE-ProRule" id="PRU00284"/>
    </source>
</evidence>
<keyword evidence="9 11" id="KW-0807">Transducer</keyword>
<feature type="domain" description="Methyl-accepting transducer" evidence="14">
    <location>
        <begin position="245"/>
        <end position="481"/>
    </location>
</feature>
<evidence type="ECO:0000256" key="3">
    <source>
        <dbReference type="ARBA" id="ARBA00022481"/>
    </source>
</evidence>
<feature type="coiled-coil region" evidence="12">
    <location>
        <begin position="421"/>
        <end position="455"/>
    </location>
</feature>
<dbReference type="GO" id="GO:0004888">
    <property type="term" value="F:transmembrane signaling receptor activity"/>
    <property type="evidence" value="ECO:0007669"/>
    <property type="project" value="InterPro"/>
</dbReference>
<proteinExistence type="inferred from homology"/>
<dbReference type="AlphaFoldDB" id="A0A1I1IA20"/>
<evidence type="ECO:0000256" key="7">
    <source>
        <dbReference type="ARBA" id="ARBA00022989"/>
    </source>
</evidence>
<dbReference type="Gene3D" id="3.30.450.20">
    <property type="entry name" value="PAS domain"/>
    <property type="match status" value="1"/>
</dbReference>
<dbReference type="PROSITE" id="PS50192">
    <property type="entry name" value="T_SNARE"/>
    <property type="match status" value="1"/>
</dbReference>
<dbReference type="OrthoDB" id="5675566at2"/>
<keyword evidence="8 13" id="KW-0472">Membrane</keyword>
<evidence type="ECO:0000256" key="13">
    <source>
        <dbReference type="SAM" id="Phobius"/>
    </source>
</evidence>
<dbReference type="PANTHER" id="PTHR32089">
    <property type="entry name" value="METHYL-ACCEPTING CHEMOTAXIS PROTEIN MCPB"/>
    <property type="match status" value="1"/>
</dbReference>
<feature type="domain" description="PAS" evidence="15">
    <location>
        <begin position="25"/>
        <end position="76"/>
    </location>
</feature>
<dbReference type="CDD" id="cd11386">
    <property type="entry name" value="MCP_signal"/>
    <property type="match status" value="1"/>
</dbReference>
<dbReference type="CDD" id="cd00130">
    <property type="entry name" value="PAS"/>
    <property type="match status" value="1"/>
</dbReference>
<comment type="subcellular location">
    <subcellularLocation>
        <location evidence="1">Cell inner membrane</location>
        <topology evidence="1">Multi-pass membrane protein</topology>
    </subcellularLocation>
</comment>
<protein>
    <submittedName>
        <fullName evidence="17">Methyl-accepting chemotaxis sensory transducer with Pas/Pac sensor</fullName>
    </submittedName>
</protein>
<dbReference type="InterPro" id="IPR035965">
    <property type="entry name" value="PAS-like_dom_sf"/>
</dbReference>
<dbReference type="PROSITE" id="PS50112">
    <property type="entry name" value="PAS"/>
    <property type="match status" value="1"/>
</dbReference>
<evidence type="ECO:0000256" key="12">
    <source>
        <dbReference type="SAM" id="Coils"/>
    </source>
</evidence>
<dbReference type="GO" id="GO:0005886">
    <property type="term" value="C:plasma membrane"/>
    <property type="evidence" value="ECO:0007669"/>
    <property type="project" value="UniProtKB-SubCell"/>
</dbReference>
<dbReference type="Pfam" id="PF08447">
    <property type="entry name" value="PAS_3"/>
    <property type="match status" value="1"/>
</dbReference>
<organism evidence="17 18">
    <name type="scientific">Marinospirillum celere</name>
    <dbReference type="NCBI Taxonomy" id="1122252"/>
    <lineage>
        <taxon>Bacteria</taxon>
        <taxon>Pseudomonadati</taxon>
        <taxon>Pseudomonadota</taxon>
        <taxon>Gammaproteobacteria</taxon>
        <taxon>Oceanospirillales</taxon>
        <taxon>Oceanospirillaceae</taxon>
        <taxon>Marinospirillum</taxon>
    </lineage>
</organism>
<feature type="domain" description="T-SNARE coiled-coil homology" evidence="16">
    <location>
        <begin position="432"/>
        <end position="494"/>
    </location>
</feature>
<sequence length="519" mass="57117">MRNNGAITQNEALMKPDQKLISSTDLRGIIVHCNDAFAEISGFSREELIGQNHNIVRHPDMPEEAFELLWKTIQAGQPWMGLVKNRCKNGDYYWVSAYITPVTDKGKVVGYESVRSCPNREDVQRAERLYSKLKQKKPSWALPPLSLAFGLISIAWLLGFLLSFMLNPWWGFGSQILLLPILIAFLHLKHHQTLKNLQAVLKGMFMHPLAAATYTSSKGTSGQVYAGILSMKAHLDAVLTRMEDASGQVAHQCHQGLGLAKNARHEITQQHDQSQQVATAMHQMTTAINDISNNVQETASTADRARLLAVKGREVAAASRDAIGNLRAKVFGISHSVDNLAEQTNEIAAAAEIIEQIAEKTNLLALNAAIEAARAGDYGRGFSVVADEVRNLATSTQESTNTIRSIVASLETQAKSSVVVAREGTEEAEQSVRQVAEAEEMLESIADAVERISEMATQMATAVEEQSHVAEDVNTQIEQIADLATSCKEKNQQASQKIERSKEVSDDLHELVIRFRQVS</sequence>
<dbReference type="EMBL" id="FOLH01000004">
    <property type="protein sequence ID" value="SFC30110.1"/>
    <property type="molecule type" value="Genomic_DNA"/>
</dbReference>
<evidence type="ECO:0000256" key="10">
    <source>
        <dbReference type="ARBA" id="ARBA00029447"/>
    </source>
</evidence>
<dbReference type="SUPFAM" id="SSF58104">
    <property type="entry name" value="Methyl-accepting chemotaxis protein (MCP) signaling domain"/>
    <property type="match status" value="1"/>
</dbReference>
<dbReference type="InterPro" id="IPR004089">
    <property type="entry name" value="MCPsignal_dom"/>
</dbReference>
<dbReference type="STRING" id="1122252.SAMN05660443_2141"/>
<evidence type="ECO:0000256" key="4">
    <source>
        <dbReference type="ARBA" id="ARBA00022500"/>
    </source>
</evidence>
<comment type="similarity">
    <text evidence="10">Belongs to the methyl-accepting chemotaxis (MCP) protein family.</text>
</comment>
<keyword evidence="5" id="KW-0997">Cell inner membrane</keyword>
<dbReference type="PROSITE" id="PS50111">
    <property type="entry name" value="CHEMOTAXIS_TRANSDUC_2"/>
    <property type="match status" value="1"/>
</dbReference>
<evidence type="ECO:0000256" key="9">
    <source>
        <dbReference type="ARBA" id="ARBA00023224"/>
    </source>
</evidence>
<dbReference type="SMART" id="SM00283">
    <property type="entry name" value="MA"/>
    <property type="match status" value="1"/>
</dbReference>
<dbReference type="Gene3D" id="1.10.287.950">
    <property type="entry name" value="Methyl-accepting chemotaxis protein"/>
    <property type="match status" value="1"/>
</dbReference>
<dbReference type="RefSeq" id="WP_091963222.1">
    <property type="nucleotide sequence ID" value="NZ_FOLH01000004.1"/>
</dbReference>
<evidence type="ECO:0000256" key="8">
    <source>
        <dbReference type="ARBA" id="ARBA00023136"/>
    </source>
</evidence>
<feature type="transmembrane region" description="Helical" evidence="13">
    <location>
        <begin position="140"/>
        <end position="163"/>
    </location>
</feature>
<keyword evidence="3" id="KW-0488">Methylation</keyword>
<dbReference type="FunFam" id="1.10.287.950:FF:000001">
    <property type="entry name" value="Methyl-accepting chemotaxis sensory transducer"/>
    <property type="match status" value="1"/>
</dbReference>
<evidence type="ECO:0000259" key="16">
    <source>
        <dbReference type="PROSITE" id="PS50192"/>
    </source>
</evidence>
<dbReference type="GO" id="GO:0052131">
    <property type="term" value="P:positive aerotaxis"/>
    <property type="evidence" value="ECO:0007669"/>
    <property type="project" value="UniProtKB-ARBA"/>
</dbReference>
<dbReference type="InterPro" id="IPR004090">
    <property type="entry name" value="Chemotax_Me-accpt_rcpt"/>
</dbReference>
<dbReference type="PANTHER" id="PTHR32089:SF74">
    <property type="entry name" value="METHYL-ACCEPTING CHEMOTAXIS PROTEIN AER"/>
    <property type="match status" value="1"/>
</dbReference>
<name>A0A1I1IA20_9GAMM</name>
<evidence type="ECO:0000256" key="6">
    <source>
        <dbReference type="ARBA" id="ARBA00022692"/>
    </source>
</evidence>
<dbReference type="Proteomes" id="UP000199058">
    <property type="component" value="Unassembled WGS sequence"/>
</dbReference>
<evidence type="ECO:0000256" key="5">
    <source>
        <dbReference type="ARBA" id="ARBA00022519"/>
    </source>
</evidence>
<keyword evidence="4" id="KW-0145">Chemotaxis</keyword>
<feature type="transmembrane region" description="Helical" evidence="13">
    <location>
        <begin position="169"/>
        <end position="188"/>
    </location>
</feature>
<dbReference type="PRINTS" id="PR00260">
    <property type="entry name" value="CHEMTRNSDUCR"/>
</dbReference>
<dbReference type="SUPFAM" id="SSF55785">
    <property type="entry name" value="PYP-like sensor domain (PAS domain)"/>
    <property type="match status" value="1"/>
</dbReference>
<evidence type="ECO:0000259" key="14">
    <source>
        <dbReference type="PROSITE" id="PS50111"/>
    </source>
</evidence>
<keyword evidence="2" id="KW-1003">Cell membrane</keyword>
<dbReference type="InterPro" id="IPR000014">
    <property type="entry name" value="PAS"/>
</dbReference>
<dbReference type="NCBIfam" id="TIGR00229">
    <property type="entry name" value="sensory_box"/>
    <property type="match status" value="1"/>
</dbReference>
<dbReference type="Pfam" id="PF00015">
    <property type="entry name" value="MCPsignal"/>
    <property type="match status" value="1"/>
</dbReference>
<keyword evidence="12" id="KW-0175">Coiled coil</keyword>
<dbReference type="SMART" id="SM00091">
    <property type="entry name" value="PAS"/>
    <property type="match status" value="1"/>
</dbReference>
<evidence type="ECO:0000313" key="18">
    <source>
        <dbReference type="Proteomes" id="UP000199058"/>
    </source>
</evidence>
<gene>
    <name evidence="17" type="ORF">SAMN05660443_2141</name>
</gene>
<accession>A0A1I1IA20</accession>
<dbReference type="InterPro" id="IPR013655">
    <property type="entry name" value="PAS_fold_3"/>
</dbReference>
<dbReference type="FunFam" id="3.30.450.20:FF:000046">
    <property type="entry name" value="Aerotaxis sensor receptor"/>
    <property type="match status" value="1"/>
</dbReference>
<evidence type="ECO:0000256" key="1">
    <source>
        <dbReference type="ARBA" id="ARBA00004429"/>
    </source>
</evidence>
<keyword evidence="6 13" id="KW-0812">Transmembrane</keyword>
<keyword evidence="7 13" id="KW-1133">Transmembrane helix</keyword>
<dbReference type="InterPro" id="IPR000727">
    <property type="entry name" value="T_SNARE_dom"/>
</dbReference>